<evidence type="ECO:0000313" key="1">
    <source>
        <dbReference type="EMBL" id="CAG8733036.1"/>
    </source>
</evidence>
<organism evidence="1 2">
    <name type="scientific">Cetraspora pellucida</name>
    <dbReference type="NCBI Taxonomy" id="1433469"/>
    <lineage>
        <taxon>Eukaryota</taxon>
        <taxon>Fungi</taxon>
        <taxon>Fungi incertae sedis</taxon>
        <taxon>Mucoromycota</taxon>
        <taxon>Glomeromycotina</taxon>
        <taxon>Glomeromycetes</taxon>
        <taxon>Diversisporales</taxon>
        <taxon>Gigasporaceae</taxon>
        <taxon>Cetraspora</taxon>
    </lineage>
</organism>
<reference evidence="1" key="1">
    <citation type="submission" date="2021-06" db="EMBL/GenBank/DDBJ databases">
        <authorList>
            <person name="Kallberg Y."/>
            <person name="Tangrot J."/>
            <person name="Rosling A."/>
        </authorList>
    </citation>
    <scope>NUCLEOTIDE SEQUENCE</scope>
    <source>
        <strain evidence="1">28 12/20/2015</strain>
    </source>
</reference>
<proteinExistence type="predicted"/>
<sequence length="180" mass="20307">MTTTTSSLVSPDITSQLNQLLSNLTSNDNDLRSNAEKQLNDHWIAQQPDLLLLSLIQLGRSHEGIHDRSFAFVLFRRIAFKTVPGQDATIWDRLQEQSRQAIKNELLMSLSVERENTVRHKVCDAISEVTKNSLFTGQKWDELLPALFEASKSPSAEHREAALRIFSALPSLITDQPIDI</sequence>
<protein>
    <submittedName>
        <fullName evidence="1">4076_t:CDS:1</fullName>
    </submittedName>
</protein>
<keyword evidence="2" id="KW-1185">Reference proteome</keyword>
<comment type="caution">
    <text evidence="1">The sequence shown here is derived from an EMBL/GenBank/DDBJ whole genome shotgun (WGS) entry which is preliminary data.</text>
</comment>
<evidence type="ECO:0000313" key="2">
    <source>
        <dbReference type="Proteomes" id="UP000789366"/>
    </source>
</evidence>
<accession>A0ACA9Q4P1</accession>
<feature type="non-terminal residue" evidence="1">
    <location>
        <position position="180"/>
    </location>
</feature>
<gene>
    <name evidence="1" type="ORF">SPELUC_LOCUS13248</name>
</gene>
<name>A0ACA9Q4P1_9GLOM</name>
<dbReference type="Proteomes" id="UP000789366">
    <property type="component" value="Unassembled WGS sequence"/>
</dbReference>
<dbReference type="EMBL" id="CAJVPW010034226">
    <property type="protein sequence ID" value="CAG8733036.1"/>
    <property type="molecule type" value="Genomic_DNA"/>
</dbReference>